<dbReference type="GO" id="GO:0008610">
    <property type="term" value="P:lipid biosynthetic process"/>
    <property type="evidence" value="ECO:0007669"/>
    <property type="project" value="InterPro"/>
</dbReference>
<dbReference type="GO" id="GO:0050479">
    <property type="term" value="F:glyceryl-ether monooxygenase activity"/>
    <property type="evidence" value="ECO:0007669"/>
    <property type="project" value="TreeGrafter"/>
</dbReference>
<dbReference type="PANTHER" id="PTHR21624">
    <property type="entry name" value="STEROL DESATURASE-RELATED PROTEIN"/>
    <property type="match status" value="1"/>
</dbReference>
<dbReference type="Proteomes" id="UP000199167">
    <property type="component" value="Unassembled WGS sequence"/>
</dbReference>
<dbReference type="GO" id="GO:0005506">
    <property type="term" value="F:iron ion binding"/>
    <property type="evidence" value="ECO:0007669"/>
    <property type="project" value="InterPro"/>
</dbReference>
<dbReference type="InterPro" id="IPR006694">
    <property type="entry name" value="Fatty_acid_hydroxylase"/>
</dbReference>
<gene>
    <name evidence="9" type="ORF">SAMN04488515_1103</name>
</gene>
<name>A0A1I0PAN6_9RHOB</name>
<keyword evidence="4" id="KW-0560">Oxidoreductase</keyword>
<evidence type="ECO:0000313" key="9">
    <source>
        <dbReference type="EMBL" id="SEW11180.1"/>
    </source>
</evidence>
<evidence type="ECO:0000256" key="4">
    <source>
        <dbReference type="ARBA" id="ARBA00023002"/>
    </source>
</evidence>
<proteinExistence type="predicted"/>
<dbReference type="InterPro" id="IPR051689">
    <property type="entry name" value="Sterol_desaturase/TMEM195"/>
</dbReference>
<organism evidence="9 10">
    <name type="scientific">Cognatiyoonia koreensis</name>
    <dbReference type="NCBI Taxonomy" id="364200"/>
    <lineage>
        <taxon>Bacteria</taxon>
        <taxon>Pseudomonadati</taxon>
        <taxon>Pseudomonadota</taxon>
        <taxon>Alphaproteobacteria</taxon>
        <taxon>Rhodobacterales</taxon>
        <taxon>Paracoccaceae</taxon>
        <taxon>Cognatiyoonia</taxon>
    </lineage>
</organism>
<dbReference type="GO" id="GO:0006643">
    <property type="term" value="P:membrane lipid metabolic process"/>
    <property type="evidence" value="ECO:0007669"/>
    <property type="project" value="TreeGrafter"/>
</dbReference>
<keyword evidence="5" id="KW-0443">Lipid metabolism</keyword>
<feature type="domain" description="Fatty acid hydroxylase" evidence="8">
    <location>
        <begin position="120"/>
        <end position="267"/>
    </location>
</feature>
<feature type="transmembrane region" description="Helical" evidence="7">
    <location>
        <begin position="169"/>
        <end position="191"/>
    </location>
</feature>
<evidence type="ECO:0000313" key="10">
    <source>
        <dbReference type="Proteomes" id="UP000199167"/>
    </source>
</evidence>
<evidence type="ECO:0000256" key="7">
    <source>
        <dbReference type="SAM" id="Phobius"/>
    </source>
</evidence>
<feature type="transmembrane region" description="Helical" evidence="7">
    <location>
        <begin position="111"/>
        <end position="131"/>
    </location>
</feature>
<keyword evidence="10" id="KW-1185">Reference proteome</keyword>
<keyword evidence="6 7" id="KW-0472">Membrane</keyword>
<evidence type="ECO:0000256" key="1">
    <source>
        <dbReference type="ARBA" id="ARBA00004127"/>
    </source>
</evidence>
<evidence type="ECO:0000259" key="8">
    <source>
        <dbReference type="Pfam" id="PF04116"/>
    </source>
</evidence>
<evidence type="ECO:0000256" key="3">
    <source>
        <dbReference type="ARBA" id="ARBA00022989"/>
    </source>
</evidence>
<dbReference type="Pfam" id="PF04116">
    <property type="entry name" value="FA_hydroxylase"/>
    <property type="match status" value="1"/>
</dbReference>
<keyword evidence="2 7" id="KW-0812">Transmembrane</keyword>
<dbReference type="STRING" id="364200.SAMN04488515_1103"/>
<sequence length="326" mass="36874">MELAQYIWSNLQTYFGVKFLLSPVYLAATVIIVYVVWSLRGRTKPFLTYMLPKDVWTHPSTNVDIKVALFNGAITATGALSALLITPYVTFAITTQLAQLTMSGGSEITGLVRSILAGTILFLVQDFCRYWNHYLHHEQRFLWPFHAVHHSAEVMTPITFLRAHPMYSVLQILVISALVGIAQGLILFGVVGTIDISVIYGSTLTFNAYVFFGGHLRHSHIWISYGRLLEHILISPAQHQIHHSSNPKHHDCNYGEIFAIWDWMFGTLYVPDGYEDLNYGLADRDGNIIPQKHPTLKDAMIGPFIEVWEEILKGTSKDPENKFPAE</sequence>
<protein>
    <submittedName>
        <fullName evidence="9">Sterol desaturase/sphingolipid hydroxylase, fatty acid hydroxylase superfamily</fullName>
    </submittedName>
</protein>
<dbReference type="GO" id="GO:0012505">
    <property type="term" value="C:endomembrane system"/>
    <property type="evidence" value="ECO:0007669"/>
    <property type="project" value="UniProtKB-SubCell"/>
</dbReference>
<keyword evidence="3 7" id="KW-1133">Transmembrane helix</keyword>
<dbReference type="EMBL" id="FOIZ01000001">
    <property type="protein sequence ID" value="SEW11180.1"/>
    <property type="molecule type" value="Genomic_DNA"/>
</dbReference>
<feature type="transmembrane region" description="Helical" evidence="7">
    <location>
        <begin position="68"/>
        <end position="91"/>
    </location>
</feature>
<feature type="transmembrane region" description="Helical" evidence="7">
    <location>
        <begin position="197"/>
        <end position="216"/>
    </location>
</feature>
<evidence type="ECO:0000256" key="5">
    <source>
        <dbReference type="ARBA" id="ARBA00023098"/>
    </source>
</evidence>
<feature type="transmembrane region" description="Helical" evidence="7">
    <location>
        <begin position="20"/>
        <end position="39"/>
    </location>
</feature>
<dbReference type="AlphaFoldDB" id="A0A1I0PAN6"/>
<evidence type="ECO:0000256" key="6">
    <source>
        <dbReference type="ARBA" id="ARBA00023136"/>
    </source>
</evidence>
<dbReference type="GO" id="GO:0016020">
    <property type="term" value="C:membrane"/>
    <property type="evidence" value="ECO:0007669"/>
    <property type="project" value="GOC"/>
</dbReference>
<comment type="subcellular location">
    <subcellularLocation>
        <location evidence="1">Endomembrane system</location>
        <topology evidence="1">Multi-pass membrane protein</topology>
    </subcellularLocation>
</comment>
<dbReference type="PANTHER" id="PTHR21624:SF1">
    <property type="entry name" value="ALKYLGLYCEROL MONOOXYGENASE"/>
    <property type="match status" value="1"/>
</dbReference>
<evidence type="ECO:0000256" key="2">
    <source>
        <dbReference type="ARBA" id="ARBA00022692"/>
    </source>
</evidence>
<reference evidence="9 10" key="1">
    <citation type="submission" date="2016-10" db="EMBL/GenBank/DDBJ databases">
        <authorList>
            <person name="de Groot N.N."/>
        </authorList>
    </citation>
    <scope>NUCLEOTIDE SEQUENCE [LARGE SCALE GENOMIC DNA]</scope>
    <source>
        <strain evidence="9 10">DSM 17925</strain>
    </source>
</reference>
<accession>A0A1I0PAN6</accession>